<feature type="compositionally biased region" description="Basic and acidic residues" evidence="1">
    <location>
        <begin position="63"/>
        <end position="83"/>
    </location>
</feature>
<dbReference type="Pfam" id="PF03050">
    <property type="entry name" value="DDE_Tnp_IS66"/>
    <property type="match status" value="1"/>
</dbReference>
<name>A0A517Z029_9PLAN</name>
<dbReference type="Proteomes" id="UP000320496">
    <property type="component" value="Chromosome"/>
</dbReference>
<dbReference type="EMBL" id="CP036275">
    <property type="protein sequence ID" value="QDU35854.1"/>
    <property type="molecule type" value="Genomic_DNA"/>
</dbReference>
<accession>A0A517Z029</accession>
<dbReference type="RefSeq" id="WP_197443959.1">
    <property type="nucleotide sequence ID" value="NZ_CP036275.1"/>
</dbReference>
<dbReference type="KEGG" id="mri:Mal4_01360"/>
<dbReference type="InterPro" id="IPR052344">
    <property type="entry name" value="Transposase-related"/>
</dbReference>
<evidence type="ECO:0000313" key="3">
    <source>
        <dbReference type="EMBL" id="QDU35854.1"/>
    </source>
</evidence>
<dbReference type="InterPro" id="IPR004291">
    <property type="entry name" value="Transposase_IS66_central"/>
</dbReference>
<keyword evidence="4" id="KW-1185">Reference proteome</keyword>
<reference evidence="3 4" key="1">
    <citation type="submission" date="2019-02" db="EMBL/GenBank/DDBJ databases">
        <title>Deep-cultivation of Planctomycetes and their phenomic and genomic characterization uncovers novel biology.</title>
        <authorList>
            <person name="Wiegand S."/>
            <person name="Jogler M."/>
            <person name="Boedeker C."/>
            <person name="Pinto D."/>
            <person name="Vollmers J."/>
            <person name="Rivas-Marin E."/>
            <person name="Kohn T."/>
            <person name="Peeters S.H."/>
            <person name="Heuer A."/>
            <person name="Rast P."/>
            <person name="Oberbeckmann S."/>
            <person name="Bunk B."/>
            <person name="Jeske O."/>
            <person name="Meyerdierks A."/>
            <person name="Storesund J.E."/>
            <person name="Kallscheuer N."/>
            <person name="Luecker S."/>
            <person name="Lage O.M."/>
            <person name="Pohl T."/>
            <person name="Merkel B.J."/>
            <person name="Hornburger P."/>
            <person name="Mueller R.-W."/>
            <person name="Bruemmer F."/>
            <person name="Labrenz M."/>
            <person name="Spormann A.M."/>
            <person name="Op den Camp H."/>
            <person name="Overmann J."/>
            <person name="Amann R."/>
            <person name="Jetten M.S.M."/>
            <person name="Mascher T."/>
            <person name="Medema M.H."/>
            <person name="Devos D.P."/>
            <person name="Kaster A.-K."/>
            <person name="Ovreas L."/>
            <person name="Rohde M."/>
            <person name="Galperin M.Y."/>
            <person name="Jogler C."/>
        </authorList>
    </citation>
    <scope>NUCLEOTIDE SEQUENCE [LARGE SCALE GENOMIC DNA]</scope>
    <source>
        <strain evidence="3 4">Mal4</strain>
    </source>
</reference>
<dbReference type="PANTHER" id="PTHR33678:SF2">
    <property type="match status" value="1"/>
</dbReference>
<evidence type="ECO:0000259" key="2">
    <source>
        <dbReference type="Pfam" id="PF03050"/>
    </source>
</evidence>
<protein>
    <submittedName>
        <fullName evidence="3">Transposase IS66 family protein</fullName>
    </submittedName>
</protein>
<organism evidence="3 4">
    <name type="scientific">Maioricimonas rarisocia</name>
    <dbReference type="NCBI Taxonomy" id="2528026"/>
    <lineage>
        <taxon>Bacteria</taxon>
        <taxon>Pseudomonadati</taxon>
        <taxon>Planctomycetota</taxon>
        <taxon>Planctomycetia</taxon>
        <taxon>Planctomycetales</taxon>
        <taxon>Planctomycetaceae</taxon>
        <taxon>Maioricimonas</taxon>
    </lineage>
</organism>
<dbReference type="PANTHER" id="PTHR33678">
    <property type="entry name" value="BLL1576 PROTEIN"/>
    <property type="match status" value="1"/>
</dbReference>
<evidence type="ECO:0000256" key="1">
    <source>
        <dbReference type="SAM" id="MobiDB-lite"/>
    </source>
</evidence>
<dbReference type="AlphaFoldDB" id="A0A517Z029"/>
<evidence type="ECO:0000313" key="4">
    <source>
        <dbReference type="Proteomes" id="UP000320496"/>
    </source>
</evidence>
<feature type="compositionally biased region" description="Basic residues" evidence="1">
    <location>
        <begin position="84"/>
        <end position="100"/>
    </location>
</feature>
<proteinExistence type="predicted"/>
<feature type="region of interest" description="Disordered" evidence="1">
    <location>
        <begin position="63"/>
        <end position="101"/>
    </location>
</feature>
<gene>
    <name evidence="3" type="ORF">Mal4_01360</name>
</gene>
<feature type="domain" description="Transposase IS66 central" evidence="2">
    <location>
        <begin position="180"/>
        <end position="443"/>
    </location>
</feature>
<dbReference type="NCBIfam" id="NF033517">
    <property type="entry name" value="transpos_IS66"/>
    <property type="match status" value="1"/>
</dbReference>
<sequence>MPARKPTDEALVQRIGQLEADVRVRDERIAALTAENEQLRRENTELKDRLARLEATVQALEEKLQESKRQAGPFRRRETLKKPAEKKKRPGRRKGHKAAWRPRPPEIDREINVPLCGCPNCKGELTGLRKREQIIEEIPPVRPESIKLTTWTATCPNCGEVESNHPLQTSRAVGAAGTHLGPRAQALAVVLAHQMGLPMRRTCEILETLCGLKLTPGGLAQLLKRAAGRVGSLYADILHRVRESDAVFADETSWYVGEPKWWLWVFTTDEVTLYRVEPGRSSDVVLDTLGEDFGGMLVSDCLASYNAINCRKHKCIAHHLRVLAEHVQTLEKRGIHSDYLMLWKTLLRDVITTYDDRQRMSAEEYGLKSLQLFRGVTNLLDRSPPEPEEVAFRNRLAKQRDHLLGCLGEPAAEPTNNRAERDLRPAVISRKLSCGNRTIAGKQAWERLRSVTETLRKQGVAVADSLVPYFSLAPQ</sequence>